<feature type="domain" description="PPM-type phosphatase" evidence="3">
    <location>
        <begin position="145"/>
        <end position="383"/>
    </location>
</feature>
<organism evidence="4 5">
    <name type="scientific">Actinacidiphila acidipaludis</name>
    <dbReference type="NCBI Taxonomy" id="2873382"/>
    <lineage>
        <taxon>Bacteria</taxon>
        <taxon>Bacillati</taxon>
        <taxon>Actinomycetota</taxon>
        <taxon>Actinomycetes</taxon>
        <taxon>Kitasatosporales</taxon>
        <taxon>Streptomycetaceae</taxon>
        <taxon>Actinacidiphila</taxon>
    </lineage>
</organism>
<evidence type="ECO:0000256" key="1">
    <source>
        <dbReference type="ARBA" id="ARBA00022801"/>
    </source>
</evidence>
<keyword evidence="5" id="KW-1185">Reference proteome</keyword>
<dbReference type="Gene3D" id="3.60.40.10">
    <property type="entry name" value="PPM-type phosphatase domain"/>
    <property type="match status" value="1"/>
</dbReference>
<sequence>MEAMGSPGRSRMSRALRSPWGRLAAPLAVVAVLLSADLAGGTAIRIGGLMIAVPALCAVFLGPGQILVITVVTMVCVVLAAQNNHQFDTTNFPVVMATVVLIGVGAVAGSALRVRRERQLAQVRWVATAAQQLLLRPLPGRLGPLTLASLYMAAEEEAAIGGDLYAATVLDNGDARLMVGDVQGKGMAAVEVANFLLAGFRRAARRSVDLPDLPCYLDKRLREDLADAAESALPAPDGVRTAPRSGPRTLEGFVTAVLVDVAAGCTRLRIANCGHPPPLLVRDSTVRRLMPEVPALPLGLGDIGEERHDVDTYPMEPGDILLLYTDGVTETRDEGGVFYPLADRLCSWSADTPDVLLRHLHDDLLAYAAEQLTDDVAMVAIQRAA</sequence>
<keyword evidence="2" id="KW-0472">Membrane</keyword>
<name>A0ABS7Q9E2_9ACTN</name>
<dbReference type="PANTHER" id="PTHR43156">
    <property type="entry name" value="STAGE II SPORULATION PROTEIN E-RELATED"/>
    <property type="match status" value="1"/>
</dbReference>
<proteinExistence type="predicted"/>
<reference evidence="4 5" key="1">
    <citation type="submission" date="2021-08" db="EMBL/GenBank/DDBJ databases">
        <title>WGS of actinomycetes from Thailand.</title>
        <authorList>
            <person name="Thawai C."/>
        </authorList>
    </citation>
    <scope>NUCLEOTIDE SEQUENCE [LARGE SCALE GENOMIC DNA]</scope>
    <source>
        <strain evidence="4 5">PLK6-54</strain>
    </source>
</reference>
<comment type="caution">
    <text evidence="4">The sequence shown here is derived from an EMBL/GenBank/DDBJ whole genome shotgun (WGS) entry which is preliminary data.</text>
</comment>
<evidence type="ECO:0000259" key="3">
    <source>
        <dbReference type="SMART" id="SM00331"/>
    </source>
</evidence>
<dbReference type="InterPro" id="IPR052016">
    <property type="entry name" value="Bact_Sigma-Reg"/>
</dbReference>
<protein>
    <submittedName>
        <fullName evidence="4">Serine/threonine-protein phosphatase</fullName>
    </submittedName>
</protein>
<dbReference type="InterPro" id="IPR001932">
    <property type="entry name" value="PPM-type_phosphatase-like_dom"/>
</dbReference>
<keyword evidence="2" id="KW-0812">Transmembrane</keyword>
<keyword evidence="1" id="KW-0378">Hydrolase</keyword>
<accession>A0ABS7Q9E2</accession>
<evidence type="ECO:0000313" key="5">
    <source>
        <dbReference type="Proteomes" id="UP000778578"/>
    </source>
</evidence>
<dbReference type="EMBL" id="JAINZZ010000012">
    <property type="protein sequence ID" value="MBY8878627.1"/>
    <property type="molecule type" value="Genomic_DNA"/>
</dbReference>
<evidence type="ECO:0000256" key="2">
    <source>
        <dbReference type="SAM" id="Phobius"/>
    </source>
</evidence>
<dbReference type="SUPFAM" id="SSF81606">
    <property type="entry name" value="PP2C-like"/>
    <property type="match status" value="1"/>
</dbReference>
<dbReference type="Proteomes" id="UP000778578">
    <property type="component" value="Unassembled WGS sequence"/>
</dbReference>
<dbReference type="PANTHER" id="PTHR43156:SF2">
    <property type="entry name" value="STAGE II SPORULATION PROTEIN E"/>
    <property type="match status" value="1"/>
</dbReference>
<dbReference type="InterPro" id="IPR036457">
    <property type="entry name" value="PPM-type-like_dom_sf"/>
</dbReference>
<gene>
    <name evidence="4" type="ORF">K7862_13415</name>
</gene>
<dbReference type="SMART" id="SM00331">
    <property type="entry name" value="PP2C_SIG"/>
    <property type="match status" value="1"/>
</dbReference>
<evidence type="ECO:0000313" key="4">
    <source>
        <dbReference type="EMBL" id="MBY8878627.1"/>
    </source>
</evidence>
<feature type="transmembrane region" description="Helical" evidence="2">
    <location>
        <begin position="92"/>
        <end position="112"/>
    </location>
</feature>
<dbReference type="Pfam" id="PF07228">
    <property type="entry name" value="SpoIIE"/>
    <property type="match status" value="1"/>
</dbReference>
<keyword evidence="2" id="KW-1133">Transmembrane helix</keyword>
<dbReference type="RefSeq" id="WP_222962754.1">
    <property type="nucleotide sequence ID" value="NZ_JAINZZ010000012.1"/>
</dbReference>
<feature type="transmembrane region" description="Helical" evidence="2">
    <location>
        <begin position="49"/>
        <end position="80"/>
    </location>
</feature>